<dbReference type="EMBL" id="LR861839">
    <property type="protein sequence ID" value="CAD1807026.1"/>
    <property type="molecule type" value="Genomic_DNA"/>
</dbReference>
<dbReference type="InterPro" id="IPR000784">
    <property type="entry name" value="Late_L2"/>
</dbReference>
<dbReference type="HAMAP" id="MF_04003">
    <property type="entry name" value="PPV_L2"/>
    <property type="match status" value="1"/>
</dbReference>
<keyword evidence="5 15" id="KW-0945">Host-virus interaction</keyword>
<evidence type="ECO:0000313" key="17">
    <source>
        <dbReference type="EMBL" id="CAD1807120.1"/>
    </source>
</evidence>
<comment type="similarity">
    <text evidence="15">Belongs to the papillomaviridae L2 protein family.</text>
</comment>
<keyword evidence="8 15" id="KW-0426">Late protein</keyword>
<evidence type="ECO:0000256" key="11">
    <source>
        <dbReference type="ARBA" id="ARBA00023120"/>
    </source>
</evidence>
<evidence type="ECO:0000313" key="16">
    <source>
        <dbReference type="EMBL" id="CAD1807026.1"/>
    </source>
</evidence>
<comment type="subcellular location">
    <subcellularLocation>
        <location evidence="15">Virion</location>
    </subcellularLocation>
    <subcellularLocation>
        <location evidence="15">Host nucleus</location>
    </subcellularLocation>
</comment>
<dbReference type="GO" id="GO:0046718">
    <property type="term" value="P:symbiont entry into host cell"/>
    <property type="evidence" value="ECO:0007669"/>
    <property type="project" value="UniProtKB-KW"/>
</dbReference>
<comment type="PTM">
    <text evidence="15">Highly phosphorylated.</text>
</comment>
<keyword evidence="4 15" id="KW-1048">Host nucleus</keyword>
<evidence type="ECO:0000256" key="8">
    <source>
        <dbReference type="ARBA" id="ARBA00022921"/>
    </source>
</evidence>
<evidence type="ECO:0000256" key="15">
    <source>
        <dbReference type="HAMAP-Rule" id="MF_04003"/>
    </source>
</evidence>
<dbReference type="Pfam" id="PF00513">
    <property type="entry name" value="Late_protein_L2"/>
    <property type="match status" value="1"/>
</dbReference>
<name>A0A7G2A354_9PAPI</name>
<keyword evidence="12 15" id="KW-0238">DNA-binding</keyword>
<feature type="disulfide bond" evidence="15">
    <location>
        <begin position="19"/>
        <end position="25"/>
    </location>
</feature>
<evidence type="ECO:0000256" key="10">
    <source>
        <dbReference type="ARBA" id="ARBA00023046"/>
    </source>
</evidence>
<evidence type="ECO:0000256" key="12">
    <source>
        <dbReference type="ARBA" id="ARBA00023125"/>
    </source>
</evidence>
<keyword evidence="14 15" id="KW-1160">Virus entry into host cell</keyword>
<evidence type="ECO:0000256" key="6">
    <source>
        <dbReference type="ARBA" id="ARBA00022812"/>
    </source>
</evidence>
<dbReference type="GO" id="GO:0043657">
    <property type="term" value="C:host cell"/>
    <property type="evidence" value="ECO:0007669"/>
    <property type="project" value="GOC"/>
</dbReference>
<dbReference type="GO" id="GO:0075521">
    <property type="term" value="P:microtubule-dependent intracellular transport of viral material towards nucleus"/>
    <property type="evidence" value="ECO:0007669"/>
    <property type="project" value="UniProtKB-UniRule"/>
</dbReference>
<evidence type="ECO:0000256" key="14">
    <source>
        <dbReference type="ARBA" id="ARBA00023296"/>
    </source>
</evidence>
<keyword evidence="1 15" id="KW-1163">Viral penetration into host nucleus</keyword>
<keyword evidence="9 15" id="KW-1177">Microtubular inwards viral transport</keyword>
<keyword evidence="10" id="KW-1039">Host endosome</keyword>
<dbReference type="GO" id="GO:0019028">
    <property type="term" value="C:viral capsid"/>
    <property type="evidence" value="ECO:0007669"/>
    <property type="project" value="UniProtKB-UniRule"/>
</dbReference>
<keyword evidence="13 15" id="KW-1015">Disulfide bond</keyword>
<protein>
    <recommendedName>
        <fullName evidence="15">Minor capsid protein L2</fullName>
    </recommendedName>
</protein>
<comment type="caution">
    <text evidence="15">Lacks conserved residue(s) required for the propagation of feature annotation.</text>
</comment>
<evidence type="ECO:0000256" key="2">
    <source>
        <dbReference type="ARBA" id="ARBA00022553"/>
    </source>
</evidence>
<gene>
    <name evidence="15 16" type="primary">L2</name>
</gene>
<dbReference type="GO" id="GO:0005198">
    <property type="term" value="F:structural molecule activity"/>
    <property type="evidence" value="ECO:0007669"/>
    <property type="project" value="UniProtKB-UniRule"/>
</dbReference>
<keyword evidence="11 15" id="KW-1176">Cytoplasmic inwards viral transport</keyword>
<evidence type="ECO:0000256" key="9">
    <source>
        <dbReference type="ARBA" id="ARBA00022952"/>
    </source>
</evidence>
<reference evidence="16" key="1">
    <citation type="submission" date="2020-07" db="EMBL/GenBank/DDBJ databases">
        <authorList>
            <person name="Wienecke-Baldacchino K A."/>
        </authorList>
    </citation>
    <scope>NUCLEOTIDE SEQUENCE</scope>
    <source>
        <strain evidence="16">LNS0126322_HPV90</strain>
        <strain evidence="17">LNS2781697_HPV90</strain>
    </source>
</reference>
<keyword evidence="6" id="KW-1040">Host Golgi apparatus</keyword>
<evidence type="ECO:0000256" key="7">
    <source>
        <dbReference type="ARBA" id="ARBA00022844"/>
    </source>
</evidence>
<evidence type="ECO:0000256" key="5">
    <source>
        <dbReference type="ARBA" id="ARBA00022581"/>
    </source>
</evidence>
<evidence type="ECO:0000256" key="4">
    <source>
        <dbReference type="ARBA" id="ARBA00022562"/>
    </source>
</evidence>
<sequence>MHRSKRRKRASATQLYQTCKLAGTCPSDVINKVEHTTLADKILQWGSLGVFFGGLGIGTGSGTGGRTGYIPIGTRPPTVVDVGPPARPPVVIEPVGASDPSIVTLVEDSSIIASGSPHPTFTGTGGFEVTTASTTTPAVLDITPSGGNVQVSSSSFINPLFTEPAIVEPPQAGEVTGHVLVSTPTAGSHGYEEIPMQTFAVRGTGNEPISSTPLPGVRRVAGPRLYSRANQQIHVQDPRFLSQPETLVTYDNPVFDTEETIIFEHPSIHQVPDPDFLDIVALHRPALTARRGTVRYSRLGQRATLRTRSGKRIGATVHFYQDLSPIAPVADELEMQPLVSDTPDYLDSLYDIYADAAPVSRQRTLTSTRPSTPLQAPSVTASSALSSAASNTTVPLSTGLDIPVFSGPDSALPDSHAVWPVPPTPPGVVPGSVLVNGSTYYLLPPLGLLPKKRKRFPYFFADGNVEA</sequence>
<dbReference type="EMBL" id="LR861852">
    <property type="protein sequence ID" value="CAD1807120.1"/>
    <property type="molecule type" value="Genomic_DNA"/>
</dbReference>
<evidence type="ECO:0000256" key="13">
    <source>
        <dbReference type="ARBA" id="ARBA00023157"/>
    </source>
</evidence>
<comment type="function">
    <text evidence="15">Minor protein of the capsid that localizes along the inner surface of the virion, within the central cavities beneath the L1 pentamers. Plays a role in capsid stabilization through interaction with the major capsid protein L1. Once the virion enters the host cell, L2 escorts the genomic DNA into the nucleus by promoting escape from the endosomal compartments and traffic through the host Golgi network. Mechanistically, the C-terminus of L2 possesses a cell-penetrating peptide that protudes from the host endosome, interacts with host cytoplasmic retromer cargo and thereby mediates the capsid delivery to the host trans-Golgi network. Plays a role through its interaction with host dynein in the intracellular microtubule-dependent transport of viral capsid toward the nucleus. Mediates the viral genome import into the nucleus through binding to host importins. Once within the nucleus, L2 localizes viral genomes to host PML bodies in order to activate early gene expression for establishment of infection. Later on, promotes late gene expression by interacting with the viral E2 protein and by inhibiting its transcriptional activation functions. During virion assembly, encapsidates the genome by direct interaction with the viral DNA.</text>
</comment>
<keyword evidence="2 15" id="KW-0597">Phosphoprotein</keyword>
<dbReference type="GO" id="GO:0042025">
    <property type="term" value="C:host cell nucleus"/>
    <property type="evidence" value="ECO:0007669"/>
    <property type="project" value="UniProtKB-SubCell"/>
</dbReference>
<proteinExistence type="inferred from homology"/>
<evidence type="ECO:0000256" key="3">
    <source>
        <dbReference type="ARBA" id="ARBA00022561"/>
    </source>
</evidence>
<organism evidence="16">
    <name type="scientific">Human papillomavirus type 90</name>
    <dbReference type="NCBI Taxonomy" id="333769"/>
    <lineage>
        <taxon>Viruses</taxon>
        <taxon>Monodnaviria</taxon>
        <taxon>Shotokuvirae</taxon>
        <taxon>Cossaviricota</taxon>
        <taxon>Papovaviricetes</taxon>
        <taxon>Zurhausenvirales</taxon>
        <taxon>Papillomaviridae</taxon>
        <taxon>Firstpapillomavirinae</taxon>
        <taxon>Alphapapillomavirus</taxon>
        <taxon>Alphapapillomavirus 14</taxon>
    </lineage>
</organism>
<keyword evidence="3 15" id="KW-0167">Capsid protein</keyword>
<comment type="subunit">
    <text evidence="15">Interacts with major capsid protein L1. Interacts with E2; this interaction inhibits E2 transcriptional activity but not the DNA replication function E2. Interacts with host HSPA8; this interaction is required for L2 nuclear translocation. Interacts with host importins KPNB2 and KPNB3. Forms a complex with importin alpha2-beta1 heterodimers via interaction with the importin alpha2 adapter. Interacts with host DYNLT1; this interaction is essential for virus intracellular transport during entry. Interacts (via C-terminus) with host retromer subunits VPS35 AND VPS29.</text>
</comment>
<evidence type="ECO:0000256" key="1">
    <source>
        <dbReference type="ARBA" id="ARBA00022524"/>
    </source>
</evidence>
<dbReference type="GO" id="GO:0075732">
    <property type="term" value="P:viral penetration into host nucleus"/>
    <property type="evidence" value="ECO:0007669"/>
    <property type="project" value="UniProtKB-KW"/>
</dbReference>
<keyword evidence="7 15" id="KW-0946">Virion</keyword>
<dbReference type="GO" id="GO:0003677">
    <property type="term" value="F:DNA binding"/>
    <property type="evidence" value="ECO:0007669"/>
    <property type="project" value="UniProtKB-UniRule"/>
</dbReference>
<accession>A0A7G2A354</accession>